<evidence type="ECO:0000256" key="1">
    <source>
        <dbReference type="SAM" id="MobiDB-lite"/>
    </source>
</evidence>
<dbReference type="Proteomes" id="UP001140560">
    <property type="component" value="Unassembled WGS sequence"/>
</dbReference>
<evidence type="ECO:0000313" key="2">
    <source>
        <dbReference type="EMBL" id="KAJ4362086.1"/>
    </source>
</evidence>
<evidence type="ECO:0000313" key="3">
    <source>
        <dbReference type="Proteomes" id="UP001140560"/>
    </source>
</evidence>
<comment type="caution">
    <text evidence="2">The sequence shown here is derived from an EMBL/GenBank/DDBJ whole genome shotgun (WGS) entry which is preliminary data.</text>
</comment>
<dbReference type="EMBL" id="JAPEUY010000022">
    <property type="protein sequence ID" value="KAJ4362086.1"/>
    <property type="molecule type" value="Genomic_DNA"/>
</dbReference>
<accession>A0A9W9CHD8</accession>
<sequence length="60" mass="6914">MTLVTSKDPSEGIDSDKEMTTHQAYERKCKERDLLGSLIEIMDKTCSQYSNFDANSEREH</sequence>
<organism evidence="2 3">
    <name type="scientific">Neocucurbitaria cava</name>
    <dbReference type="NCBI Taxonomy" id="798079"/>
    <lineage>
        <taxon>Eukaryota</taxon>
        <taxon>Fungi</taxon>
        <taxon>Dikarya</taxon>
        <taxon>Ascomycota</taxon>
        <taxon>Pezizomycotina</taxon>
        <taxon>Dothideomycetes</taxon>
        <taxon>Pleosporomycetidae</taxon>
        <taxon>Pleosporales</taxon>
        <taxon>Pleosporineae</taxon>
        <taxon>Cucurbitariaceae</taxon>
        <taxon>Neocucurbitaria</taxon>
    </lineage>
</organism>
<dbReference type="AlphaFoldDB" id="A0A9W9CHD8"/>
<protein>
    <submittedName>
        <fullName evidence="2">Uncharacterized protein</fullName>
    </submittedName>
</protein>
<keyword evidence="3" id="KW-1185">Reference proteome</keyword>
<reference evidence="2" key="1">
    <citation type="submission" date="2022-10" db="EMBL/GenBank/DDBJ databases">
        <title>Tapping the CABI collections for fungal endophytes: first genome assemblies for Collariella, Neodidymelliopsis, Ascochyta clinopodiicola, Didymella pomorum, Didymosphaeria variabile, Neocosmospora piperis and Neocucurbitaria cava.</title>
        <authorList>
            <person name="Hill R."/>
        </authorList>
    </citation>
    <scope>NUCLEOTIDE SEQUENCE</scope>
    <source>
        <strain evidence="2">IMI 356814</strain>
    </source>
</reference>
<feature type="region of interest" description="Disordered" evidence="1">
    <location>
        <begin position="1"/>
        <end position="24"/>
    </location>
</feature>
<feature type="compositionally biased region" description="Basic and acidic residues" evidence="1">
    <location>
        <begin position="8"/>
        <end position="24"/>
    </location>
</feature>
<gene>
    <name evidence="2" type="ORF">N0V83_011028</name>
</gene>
<proteinExistence type="predicted"/>
<name>A0A9W9CHD8_9PLEO</name>